<evidence type="ECO:0000313" key="1">
    <source>
        <dbReference type="EMBL" id="APX88633.1"/>
    </source>
</evidence>
<proteinExistence type="predicted"/>
<dbReference type="STRING" id="1267768.BV394_01895"/>
<keyword evidence="2" id="KW-1185">Reference proteome</keyword>
<dbReference type="EMBL" id="CP019124">
    <property type="protein sequence ID" value="APX88633.1"/>
    <property type="molecule type" value="Genomic_DNA"/>
</dbReference>
<accession>A0A1U7DFG6</accession>
<dbReference type="AlphaFoldDB" id="A0A1U7DFG6"/>
<accession>A0A2M9DGK9</accession>
<sequence>MIALVLKWLSGGVVDRLADAYAARHNAKNESERIAANVEIARLEERQANRALGGRITALVQMAWAAPFIIYTFKLVVWDKVLGLGITDPLSPELLSLQERIATLYFGGAAAIGVVRALRK</sequence>
<dbReference type="RefSeq" id="WP_076978657.1">
    <property type="nucleotide sequence ID" value="NZ_MTCO01000302.1"/>
</dbReference>
<reference evidence="1 2" key="1">
    <citation type="submission" date="2017-01" db="EMBL/GenBank/DDBJ databases">
        <title>Genomic analysis of Xuhuaishuia manganoxidans DY6-4.</title>
        <authorList>
            <person name="Wang X."/>
        </authorList>
    </citation>
    <scope>NUCLEOTIDE SEQUENCE [LARGE SCALE GENOMIC DNA]</scope>
    <source>
        <strain evidence="1 2">DY6-4</strain>
    </source>
</reference>
<protein>
    <submittedName>
        <fullName evidence="1">Uncharacterized protein</fullName>
    </submittedName>
</protein>
<name>A0A1U7DFG6_9RHOB</name>
<gene>
    <name evidence="1" type="ORF">BV394_01895</name>
</gene>
<organism evidence="1 2">
    <name type="scientific">Brevirhabdus pacifica</name>
    <dbReference type="NCBI Taxonomy" id="1267768"/>
    <lineage>
        <taxon>Bacteria</taxon>
        <taxon>Pseudomonadati</taxon>
        <taxon>Pseudomonadota</taxon>
        <taxon>Alphaproteobacteria</taxon>
        <taxon>Rhodobacterales</taxon>
        <taxon>Paracoccaceae</taxon>
        <taxon>Brevirhabdus</taxon>
    </lineage>
</organism>
<evidence type="ECO:0000313" key="2">
    <source>
        <dbReference type="Proteomes" id="UP000187266"/>
    </source>
</evidence>
<dbReference type="OrthoDB" id="8265004at2"/>
<dbReference type="Proteomes" id="UP000187266">
    <property type="component" value="Chromosome"/>
</dbReference>